<feature type="compositionally biased region" description="Low complexity" evidence="1">
    <location>
        <begin position="218"/>
        <end position="238"/>
    </location>
</feature>
<evidence type="ECO:0000256" key="1">
    <source>
        <dbReference type="SAM" id="MobiDB-lite"/>
    </source>
</evidence>
<feature type="region of interest" description="Disordered" evidence="1">
    <location>
        <begin position="191"/>
        <end position="253"/>
    </location>
</feature>
<dbReference type="WBParaSite" id="nRc.2.0.1.t34244-RA">
    <property type="protein sequence ID" value="nRc.2.0.1.t34244-RA"/>
    <property type="gene ID" value="nRc.2.0.1.g34244"/>
</dbReference>
<evidence type="ECO:0000313" key="3">
    <source>
        <dbReference type="WBParaSite" id="nRc.2.0.1.t34244-RA"/>
    </source>
</evidence>
<accession>A0A915K7T1</accession>
<dbReference type="Proteomes" id="UP000887565">
    <property type="component" value="Unplaced"/>
</dbReference>
<reference evidence="3" key="1">
    <citation type="submission" date="2022-11" db="UniProtKB">
        <authorList>
            <consortium name="WormBaseParasite"/>
        </authorList>
    </citation>
    <scope>IDENTIFICATION</scope>
</reference>
<evidence type="ECO:0000313" key="2">
    <source>
        <dbReference type="Proteomes" id="UP000887565"/>
    </source>
</evidence>
<sequence length="348" mass="38240">MDNETSTIYHKLCTSIERLQRLTVENNDSSKFENQISKEQGTSLRLFGTLLYTKILNDTLENLAGDHALEQWFHITNVDIDKLMLLKEEISDVVDLLHFGRSDLHNLCDRCKFSHDEKLRFVSATSNLRIYLKTWLDSKIEPLDEFTDKSLSWYGCESSPESSEVLLSPEQDSVQKLTNQQLPLLVYNHPYDDQQQSTSTGRGKTHKIVHQNDRRSLSVSESGADSGASDSGLSSAISQNSLPTTTPPHSPGCFATVVNNNRASPSPHHPHKICKGGRIMSAATVKICQSRTLPTTASSSSVQQVLVASASLANRRRQSNTAACLVGAGVTPPASPSYLSVTAGAIQQ</sequence>
<organism evidence="2 3">
    <name type="scientific">Romanomermis culicivorax</name>
    <name type="common">Nematode worm</name>
    <dbReference type="NCBI Taxonomy" id="13658"/>
    <lineage>
        <taxon>Eukaryota</taxon>
        <taxon>Metazoa</taxon>
        <taxon>Ecdysozoa</taxon>
        <taxon>Nematoda</taxon>
        <taxon>Enoplea</taxon>
        <taxon>Dorylaimia</taxon>
        <taxon>Mermithida</taxon>
        <taxon>Mermithoidea</taxon>
        <taxon>Mermithidae</taxon>
        <taxon>Romanomermis</taxon>
    </lineage>
</organism>
<dbReference type="AlphaFoldDB" id="A0A915K7T1"/>
<name>A0A915K7T1_ROMCU</name>
<proteinExistence type="predicted"/>
<protein>
    <submittedName>
        <fullName evidence="3">Uncharacterized protein</fullName>
    </submittedName>
</protein>
<feature type="compositionally biased region" description="Polar residues" evidence="1">
    <location>
        <begin position="193"/>
        <end position="202"/>
    </location>
</feature>
<keyword evidence="2" id="KW-1185">Reference proteome</keyword>